<evidence type="ECO:0000259" key="2">
    <source>
        <dbReference type="PROSITE" id="PS50943"/>
    </source>
</evidence>
<dbReference type="PANTHER" id="PTHR46558">
    <property type="entry name" value="TRACRIPTIONAL REGULATORY PROTEIN-RELATED-RELATED"/>
    <property type="match status" value="1"/>
</dbReference>
<dbReference type="SUPFAM" id="SSF47413">
    <property type="entry name" value="lambda repressor-like DNA-binding domains"/>
    <property type="match status" value="1"/>
</dbReference>
<dbReference type="SMART" id="SM00530">
    <property type="entry name" value="HTH_XRE"/>
    <property type="match status" value="1"/>
</dbReference>
<dbReference type="Proteomes" id="UP000199679">
    <property type="component" value="Chromosome I"/>
</dbReference>
<dbReference type="EMBL" id="LT629740">
    <property type="protein sequence ID" value="SDT68659.1"/>
    <property type="molecule type" value="Genomic_DNA"/>
</dbReference>
<dbReference type="Pfam" id="PF01381">
    <property type="entry name" value="HTH_3"/>
    <property type="match status" value="1"/>
</dbReference>
<dbReference type="STRING" id="652787.SAMN05216490_4932"/>
<keyword evidence="1" id="KW-0238">DNA-binding</keyword>
<dbReference type="RefSeq" id="WP_091379643.1">
    <property type="nucleotide sequence ID" value="NZ_LT629740.1"/>
</dbReference>
<organism evidence="3 4">
    <name type="scientific">Mucilaginibacter mallensis</name>
    <dbReference type="NCBI Taxonomy" id="652787"/>
    <lineage>
        <taxon>Bacteria</taxon>
        <taxon>Pseudomonadati</taxon>
        <taxon>Bacteroidota</taxon>
        <taxon>Sphingobacteriia</taxon>
        <taxon>Sphingobacteriales</taxon>
        <taxon>Sphingobacteriaceae</taxon>
        <taxon>Mucilaginibacter</taxon>
    </lineage>
</organism>
<proteinExistence type="predicted"/>
<feature type="domain" description="HTH cro/C1-type" evidence="2">
    <location>
        <begin position="16"/>
        <end position="69"/>
    </location>
</feature>
<dbReference type="AlphaFoldDB" id="A0A1H2CEB5"/>
<dbReference type="PANTHER" id="PTHR46558:SF11">
    <property type="entry name" value="HTH-TYPE TRANSCRIPTIONAL REGULATOR XRE"/>
    <property type="match status" value="1"/>
</dbReference>
<dbReference type="Gene3D" id="1.10.260.40">
    <property type="entry name" value="lambda repressor-like DNA-binding domains"/>
    <property type="match status" value="1"/>
</dbReference>
<protein>
    <submittedName>
        <fullName evidence="3">Transcriptional regulator, contains XRE-family HTH domain</fullName>
    </submittedName>
</protein>
<gene>
    <name evidence="3" type="ORF">SAMN05216490_4932</name>
</gene>
<sequence>MESVSYNKPIHIGKKIERVRKLRGMTQDEVGTGLGISKQAVSKLEQSESIDDDRLDQIAKVLGVTKDGLANFNEEKIFNISTNFNEGCSVTTHSIYTFVENLNNPIEKIIELYEGLLKSEREKVEILLNKVPK</sequence>
<reference evidence="3 4" key="1">
    <citation type="submission" date="2016-10" db="EMBL/GenBank/DDBJ databases">
        <authorList>
            <person name="de Groot N.N."/>
        </authorList>
    </citation>
    <scope>NUCLEOTIDE SEQUENCE [LARGE SCALE GENOMIC DNA]</scope>
    <source>
        <strain evidence="3 4">MP1X4</strain>
    </source>
</reference>
<keyword evidence="4" id="KW-1185">Reference proteome</keyword>
<evidence type="ECO:0000256" key="1">
    <source>
        <dbReference type="ARBA" id="ARBA00023125"/>
    </source>
</evidence>
<evidence type="ECO:0000313" key="3">
    <source>
        <dbReference type="EMBL" id="SDT68659.1"/>
    </source>
</evidence>
<dbReference type="PROSITE" id="PS50943">
    <property type="entry name" value="HTH_CROC1"/>
    <property type="match status" value="1"/>
</dbReference>
<dbReference type="CDD" id="cd00093">
    <property type="entry name" value="HTH_XRE"/>
    <property type="match status" value="1"/>
</dbReference>
<accession>A0A1H2CEB5</accession>
<dbReference type="GO" id="GO:0003677">
    <property type="term" value="F:DNA binding"/>
    <property type="evidence" value="ECO:0007669"/>
    <property type="project" value="UniProtKB-KW"/>
</dbReference>
<evidence type="ECO:0000313" key="4">
    <source>
        <dbReference type="Proteomes" id="UP000199679"/>
    </source>
</evidence>
<dbReference type="OrthoDB" id="674774at2"/>
<name>A0A1H2CEB5_MUCMA</name>
<dbReference type="InterPro" id="IPR001387">
    <property type="entry name" value="Cro/C1-type_HTH"/>
</dbReference>
<dbReference type="InterPro" id="IPR010982">
    <property type="entry name" value="Lambda_DNA-bd_dom_sf"/>
</dbReference>